<keyword evidence="2" id="KW-1185">Reference proteome</keyword>
<evidence type="ECO:0000313" key="2">
    <source>
        <dbReference type="Proteomes" id="UP001147782"/>
    </source>
</evidence>
<dbReference type="RefSeq" id="XP_056558103.1">
    <property type="nucleotide sequence ID" value="XM_056695891.1"/>
</dbReference>
<sequence>MILLVVPTVRAEVGRVEHDKGSSEDGGVVSTGAYHDQAVGQTPKPLDVGKDITGSQSKRVAIIGGGIGGISTAHFLINDNNRPNLTQITIFEKKPQFGGRIHFTRIYDHGTTVNTASHTFDADDTLIEEMTNVTSIELQKWPHDGWNTESRSFLHWMNKVIRGKAAGCSTEEQSGITWMELARLLRRNVADFSFWRKYLGYVRLAFMENAGLNRWERRIDDCGKRTNPLLLAGSQAAAGQGVELRSRIALSDELNGNPQKQLQWNQHDRIFTGLLGDLYDNEQVTMHLDSAVTRVTSYGNRTFGVYWAQTRDDGTQKLHTEQFDNVIIATPFHQAELEIEPPLPLEPEKITYAPVHVTSLISQSLPESLLLQSHGERWRTTAAFLWPAYFRHRNPGLNTTSIPLISVARERTVCYDYDSRPHDLTRVISADLFSDDDIAALFHEAHENVTFPRQSCFVPQQAQPDLVHPKYHKIRDEFALENGAVNRSSRCVERPTIAWIHRDYWPNGLPVITQGGKHGNHGEWRELVPGMFYVNGFEGREGASVSNSIASGRKVKDMLVARYAAG</sequence>
<dbReference type="InterPro" id="IPR036188">
    <property type="entry name" value="FAD/NAD-bd_sf"/>
</dbReference>
<reference evidence="1" key="1">
    <citation type="submission" date="2022-11" db="EMBL/GenBank/DDBJ databases">
        <authorList>
            <person name="Petersen C."/>
        </authorList>
    </citation>
    <scope>NUCLEOTIDE SEQUENCE</scope>
    <source>
        <strain evidence="1">IBT 29864</strain>
    </source>
</reference>
<dbReference type="Pfam" id="PF13450">
    <property type="entry name" value="NAD_binding_8"/>
    <property type="match status" value="1"/>
</dbReference>
<dbReference type="EMBL" id="JAPZBS010000002">
    <property type="protein sequence ID" value="KAJ5380532.1"/>
    <property type="molecule type" value="Genomic_DNA"/>
</dbReference>
<reference evidence="1" key="2">
    <citation type="journal article" date="2023" name="IMA Fungus">
        <title>Comparative genomic study of the Penicillium genus elucidates a diverse pangenome and 15 lateral gene transfer events.</title>
        <authorList>
            <person name="Petersen C."/>
            <person name="Sorensen T."/>
            <person name="Nielsen M.R."/>
            <person name="Sondergaard T.E."/>
            <person name="Sorensen J.L."/>
            <person name="Fitzpatrick D.A."/>
            <person name="Frisvad J.C."/>
            <person name="Nielsen K.L."/>
        </authorList>
    </citation>
    <scope>NUCLEOTIDE SEQUENCE</scope>
    <source>
        <strain evidence="1">IBT 29864</strain>
    </source>
</reference>
<proteinExistence type="predicted"/>
<dbReference type="Gene3D" id="3.50.50.60">
    <property type="entry name" value="FAD/NAD(P)-binding domain"/>
    <property type="match status" value="1"/>
</dbReference>
<dbReference type="OrthoDB" id="437369at2759"/>
<dbReference type="SUPFAM" id="SSF51905">
    <property type="entry name" value="FAD/NAD(P)-binding domain"/>
    <property type="match status" value="1"/>
</dbReference>
<dbReference type="PANTHER" id="PTHR15944:SF0">
    <property type="entry name" value="PRENYLCYSTEINE LYASE DOMAIN-CONTAINING PROTEIN"/>
    <property type="match status" value="1"/>
</dbReference>
<evidence type="ECO:0000313" key="1">
    <source>
        <dbReference type="EMBL" id="KAJ5380532.1"/>
    </source>
</evidence>
<dbReference type="GO" id="GO:0030327">
    <property type="term" value="P:prenylated protein catabolic process"/>
    <property type="evidence" value="ECO:0007669"/>
    <property type="project" value="TreeGrafter"/>
</dbReference>
<dbReference type="GO" id="GO:0001735">
    <property type="term" value="F:prenylcysteine oxidase activity"/>
    <property type="evidence" value="ECO:0007669"/>
    <property type="project" value="InterPro"/>
</dbReference>
<dbReference type="Proteomes" id="UP001147782">
    <property type="component" value="Unassembled WGS sequence"/>
</dbReference>
<dbReference type="InterPro" id="IPR017046">
    <property type="entry name" value="Prenylcysteine_Oxase1"/>
</dbReference>
<gene>
    <name evidence="1" type="ORF">N7496_002960</name>
</gene>
<dbReference type="GeneID" id="81435068"/>
<name>A0A9W9VFY6_9EURO</name>
<dbReference type="PANTHER" id="PTHR15944">
    <property type="entry name" value="FARNESYLCYSTEINE LYASE"/>
    <property type="match status" value="1"/>
</dbReference>
<organism evidence="1 2">
    <name type="scientific">Penicillium cataractarum</name>
    <dbReference type="NCBI Taxonomy" id="2100454"/>
    <lineage>
        <taxon>Eukaryota</taxon>
        <taxon>Fungi</taxon>
        <taxon>Dikarya</taxon>
        <taxon>Ascomycota</taxon>
        <taxon>Pezizomycotina</taxon>
        <taxon>Eurotiomycetes</taxon>
        <taxon>Eurotiomycetidae</taxon>
        <taxon>Eurotiales</taxon>
        <taxon>Aspergillaceae</taxon>
        <taxon>Penicillium</taxon>
    </lineage>
</organism>
<comment type="caution">
    <text evidence="1">The sequence shown here is derived from an EMBL/GenBank/DDBJ whole genome shotgun (WGS) entry which is preliminary data.</text>
</comment>
<dbReference type="AlphaFoldDB" id="A0A9W9VFY6"/>
<accession>A0A9W9VFY6</accession>
<protein>
    <submittedName>
        <fullName evidence="1">Uncharacterized protein</fullName>
    </submittedName>
</protein>